<protein>
    <submittedName>
        <fullName evidence="2">YicC family protein</fullName>
    </submittedName>
</protein>
<feature type="non-terminal residue" evidence="2">
    <location>
        <position position="76"/>
    </location>
</feature>
<evidence type="ECO:0000259" key="1">
    <source>
        <dbReference type="Pfam" id="PF03755"/>
    </source>
</evidence>
<reference evidence="2 3" key="1">
    <citation type="journal article" date="2018" name="Nat. Biotechnol.">
        <title>A standardized bacterial taxonomy based on genome phylogeny substantially revises the tree of life.</title>
        <authorList>
            <person name="Parks D.H."/>
            <person name="Chuvochina M."/>
            <person name="Waite D.W."/>
            <person name="Rinke C."/>
            <person name="Skarshewski A."/>
            <person name="Chaumeil P.A."/>
            <person name="Hugenholtz P."/>
        </authorList>
    </citation>
    <scope>NUCLEOTIDE SEQUENCE [LARGE SCALE GENOMIC DNA]</scope>
    <source>
        <strain evidence="2">UBA10948</strain>
    </source>
</reference>
<evidence type="ECO:0000313" key="2">
    <source>
        <dbReference type="EMBL" id="HBK52466.1"/>
    </source>
</evidence>
<dbReference type="EMBL" id="DNZF01000021">
    <property type="protein sequence ID" value="HBK52466.1"/>
    <property type="molecule type" value="Genomic_DNA"/>
</dbReference>
<feature type="domain" description="Endoribonuclease YicC-like N-terminal" evidence="1">
    <location>
        <begin position="2"/>
        <end position="62"/>
    </location>
</feature>
<sequence>LAEKLNISQEIRVIDIFRLPEVFSLEEKEENWENLWAVLKEAITAAMEGLLLMRINEGQNLAHDIMQRNQFILSLV</sequence>
<proteinExistence type="predicted"/>
<organism evidence="2 3">
    <name type="scientific">Syntrophomonas wolfei</name>
    <dbReference type="NCBI Taxonomy" id="863"/>
    <lineage>
        <taxon>Bacteria</taxon>
        <taxon>Bacillati</taxon>
        <taxon>Bacillota</taxon>
        <taxon>Clostridia</taxon>
        <taxon>Eubacteriales</taxon>
        <taxon>Syntrophomonadaceae</taxon>
        <taxon>Syntrophomonas</taxon>
    </lineage>
</organism>
<evidence type="ECO:0000313" key="3">
    <source>
        <dbReference type="Proteomes" id="UP000263273"/>
    </source>
</evidence>
<comment type="caution">
    <text evidence="2">The sequence shown here is derived from an EMBL/GenBank/DDBJ whole genome shotgun (WGS) entry which is preliminary data.</text>
</comment>
<dbReference type="AlphaFoldDB" id="A0A354YUV0"/>
<gene>
    <name evidence="2" type="ORF">DDZ44_00820</name>
</gene>
<dbReference type="InterPro" id="IPR013527">
    <property type="entry name" value="YicC-like_N"/>
</dbReference>
<accession>A0A354YUV0</accession>
<dbReference type="Proteomes" id="UP000263273">
    <property type="component" value="Unassembled WGS sequence"/>
</dbReference>
<dbReference type="Pfam" id="PF03755">
    <property type="entry name" value="YicC-like_N"/>
    <property type="match status" value="1"/>
</dbReference>
<name>A0A354YUV0_9FIRM</name>
<feature type="non-terminal residue" evidence="2">
    <location>
        <position position="1"/>
    </location>
</feature>